<protein>
    <submittedName>
        <fullName evidence="2">Uncharacterized protein</fullName>
    </submittedName>
</protein>
<dbReference type="InterPro" id="IPR001619">
    <property type="entry name" value="Sec1-like"/>
</dbReference>
<dbReference type="Gene3D" id="3.40.50.1910">
    <property type="match status" value="1"/>
</dbReference>
<dbReference type="Gene3D" id="3.40.50.2060">
    <property type="match status" value="1"/>
</dbReference>
<dbReference type="PANTHER" id="PTHR11679">
    <property type="entry name" value="VESICLE PROTEIN SORTING-ASSOCIATED"/>
    <property type="match status" value="1"/>
</dbReference>
<gene>
    <name evidence="2" type="ORF">DBRI1063_LOCUS15020</name>
</gene>
<reference evidence="2" key="1">
    <citation type="submission" date="2021-01" db="EMBL/GenBank/DDBJ databases">
        <authorList>
            <person name="Corre E."/>
            <person name="Pelletier E."/>
            <person name="Niang G."/>
            <person name="Scheremetjew M."/>
            <person name="Finn R."/>
            <person name="Kale V."/>
            <person name="Holt S."/>
            <person name="Cochrane G."/>
            <person name="Meng A."/>
            <person name="Brown T."/>
            <person name="Cohen L."/>
        </authorList>
    </citation>
    <scope>NUCLEOTIDE SEQUENCE</scope>
    <source>
        <strain evidence="2">Pop2</strain>
    </source>
</reference>
<accession>A0A7S2EHV9</accession>
<dbReference type="InterPro" id="IPR036045">
    <property type="entry name" value="Sec1-like_sf"/>
</dbReference>
<organism evidence="2">
    <name type="scientific">Ditylum brightwellii</name>
    <dbReference type="NCBI Taxonomy" id="49249"/>
    <lineage>
        <taxon>Eukaryota</taxon>
        <taxon>Sar</taxon>
        <taxon>Stramenopiles</taxon>
        <taxon>Ochrophyta</taxon>
        <taxon>Bacillariophyta</taxon>
        <taxon>Mediophyceae</taxon>
        <taxon>Lithodesmiophycidae</taxon>
        <taxon>Lithodesmiales</taxon>
        <taxon>Lithodesmiaceae</taxon>
        <taxon>Ditylum</taxon>
    </lineage>
</organism>
<dbReference type="InterPro" id="IPR043127">
    <property type="entry name" value="Sec-1-like_dom3a"/>
</dbReference>
<dbReference type="GO" id="GO:0016192">
    <property type="term" value="P:vesicle-mediated transport"/>
    <property type="evidence" value="ECO:0007669"/>
    <property type="project" value="InterPro"/>
</dbReference>
<dbReference type="Gene3D" id="1.25.40.60">
    <property type="match status" value="1"/>
</dbReference>
<evidence type="ECO:0000313" key="2">
    <source>
        <dbReference type="EMBL" id="CAD9337934.1"/>
    </source>
</evidence>
<dbReference type="Pfam" id="PF00995">
    <property type="entry name" value="Sec1"/>
    <property type="match status" value="1"/>
</dbReference>
<evidence type="ECO:0000256" key="1">
    <source>
        <dbReference type="ARBA" id="ARBA00009884"/>
    </source>
</evidence>
<name>A0A7S2EHV9_9STRA</name>
<dbReference type="EMBL" id="HBGN01023537">
    <property type="protein sequence ID" value="CAD9337934.1"/>
    <property type="molecule type" value="Transcribed_RNA"/>
</dbReference>
<sequence>MGVIYLLSPTEDSVTRLISDWTPSETRKEPLYGDGIFVYFLSKLQPEQLNRIKRCKALVKRIKGMGEVNIDFLAKEAGAFHFDMQSSFRDLYLRRPSTPPPAMIEIADKLVTVCATMNEYPHIRFRSTSDLCKTLADIFHNKMNEFVGSNTNWWYYGDATHSARDRSTLLLLDRADDCLSPLMHEFTYQAMVNDLLPIKDDRITFQAETVGTAAENEAETIAKDALLNENDSLWVELRGKHIADVIQILSNRIREIVNSGSGAALSKTGKDSGKALSLQQMANALKALPEYREVMSKLSQHMHISHQCMEIFNRQNLLDMSELEQTLATGKNDEGRAPRLADLISEVETALQNIPSSMMRLRLLAILITSQNGVRDLDKDRLFVAARLSDAERRALMNLQKLGVSIVQGQGNNTMGSIIMGKRLVSRAVAESDSEYSSSRYACELKNILNDMVKGTLSIDTYPSVLPLPEAGTGAVASARTRVSGSVRKGGASSKWSRSTERPKSKAASYSGARQIVFVVGGMCYSELRALNEASKETEFVGGSTRFINPTNFIQDLSMLS</sequence>
<dbReference type="PIRSF" id="PIRSF005715">
    <property type="entry name" value="VPS45_Sec1"/>
    <property type="match status" value="1"/>
</dbReference>
<dbReference type="InterPro" id="IPR027482">
    <property type="entry name" value="Sec1-like_dom2"/>
</dbReference>
<dbReference type="SUPFAM" id="SSF56815">
    <property type="entry name" value="Sec1/munc18-like (SM) proteins"/>
    <property type="match status" value="1"/>
</dbReference>
<dbReference type="Gene3D" id="3.90.830.10">
    <property type="entry name" value="Syntaxin Binding Protein 1, Chain A, domain 2"/>
    <property type="match status" value="1"/>
</dbReference>
<dbReference type="AlphaFoldDB" id="A0A7S2EHV9"/>
<proteinExistence type="inferred from homology"/>
<comment type="similarity">
    <text evidence="1">Belongs to the STXBP/unc-18/SEC1 family.</text>
</comment>
<dbReference type="InterPro" id="IPR043154">
    <property type="entry name" value="Sec-1-like_dom1"/>
</dbReference>